<dbReference type="InterPro" id="IPR001584">
    <property type="entry name" value="Integrase_cat-core"/>
</dbReference>
<dbReference type="InterPro" id="IPR012337">
    <property type="entry name" value="RNaseH-like_sf"/>
</dbReference>
<dbReference type="SUPFAM" id="SSF56672">
    <property type="entry name" value="DNA/RNA polymerases"/>
    <property type="match status" value="1"/>
</dbReference>
<evidence type="ECO:0000313" key="2">
    <source>
        <dbReference type="EMBL" id="OMJ18171.1"/>
    </source>
</evidence>
<dbReference type="InterPro" id="IPR036397">
    <property type="entry name" value="RNaseH_sf"/>
</dbReference>
<comment type="caution">
    <text evidence="2">The sequence shown here is derived from an EMBL/GenBank/DDBJ whole genome shotgun (WGS) entry which is preliminary data.</text>
</comment>
<dbReference type="Gene3D" id="3.30.420.10">
    <property type="entry name" value="Ribonuclease H-like superfamily/Ribonuclease H"/>
    <property type="match status" value="1"/>
</dbReference>
<dbReference type="OrthoDB" id="2277233at2759"/>
<dbReference type="CDD" id="cd00303">
    <property type="entry name" value="retropepsin_like"/>
    <property type="match status" value="1"/>
</dbReference>
<dbReference type="GO" id="GO:0015074">
    <property type="term" value="P:DNA integration"/>
    <property type="evidence" value="ECO:0007669"/>
    <property type="project" value="InterPro"/>
</dbReference>
<dbReference type="PANTHER" id="PTHR37984:SF15">
    <property type="entry name" value="INTEGRASE CATALYTIC DOMAIN-CONTAINING PROTEIN"/>
    <property type="match status" value="1"/>
</dbReference>
<keyword evidence="3" id="KW-1185">Reference proteome</keyword>
<sequence length="1051" mass="120539">IMKANNLEPKIFRGKDDEDAERWIKRYDCFRNTCTWTDEQAIEYLDLFMEGKALMWYKGNVTADTVWIDLKKKFIETFSDEEVESAAWNELIAYTSESKDTIEIAGDLTKLFTKANVTSASEKLRFLLRSLNTKQKRKVLTAESKTWEAAMIILAKEEKLEKIVNTIPVVPTSVKTIVKDIDPIERLILKFDELSVNLLNKEKNSVLAQDNRNRYYEHKCSLCNRLGHKSDTCNIRRNNNYQYAPEKNLESTKTGHGNLKNVNCIELTEDLPSEKDIFLAEKRNSVHGNSAKQKRVRIVEPDSINKGDLVLKDRPRIQERRPVDIKLSESSSPYSIGNNLAEAKADLSLSQLLQVAPSVRKELMGLCKRVELKEIGELGIEERTNTNCRGLISIFNERHWAILDTGAACSVMSESLMISLGLEVDNSDDQIIVTADGTRHNPLGTISKLPIKIANYSFPIDVLVLKINKPLLILGTDWFSKFNAILDLKSKELVLEAHNADIVLKLYTNTPHRRVHEDVEIFGIGVECKEKLDDEEISVKISKVINSYKEIFVDDLNELTQTNVVEHNIETGESKPIKVYPYRVPHLMKDRVRKEIEKMENSNIIERCQSDWSNEIINFLKNLEYPHNQNEEQRKKLRQNSRLYMVKENKLYRKSKKLGDRLVLTEENSEEKIRIVHEETHNGINNTWERVKNLYYGSGLYKIVKEVVETCPTCQRFNGTFSKSNELVPILALKPFQIIGMDAIGPISPVTNNDNRYILTAIDYNTKWPIALAVGNIQSETVINFLLTEIVQNYGVPTQIITDRGSNFLSDITVSFYKSLDINHTPTTTYRPQANGQVERLNRTLKNTLSKLIADNDKDWDCYIWKALLAIRSMKNKSTGFSPAQLLYGQNITLPSAWKPENSTLDLEKSIQEWMSYLNTNLEEIRQIGHKRNIKSKTDSSKRYNLGIKKNQFRLGDKVLKHSDVLKTKFSAIWEGPYTITRIGNKGAYTIMDSSGNFDVTHGDKLKIYREINRMIPEVSSTKLNSTLQKFRQVNSISVDDLLKEGGLLYI</sequence>
<evidence type="ECO:0000313" key="3">
    <source>
        <dbReference type="Proteomes" id="UP000187429"/>
    </source>
</evidence>
<dbReference type="GO" id="GO:0003676">
    <property type="term" value="F:nucleic acid binding"/>
    <property type="evidence" value="ECO:0007669"/>
    <property type="project" value="InterPro"/>
</dbReference>
<name>A0A1R1XU64_9FUNG</name>
<gene>
    <name evidence="2" type="ORF">AYI69_g7132</name>
</gene>
<dbReference type="InterPro" id="IPR041588">
    <property type="entry name" value="Integrase_H2C2"/>
</dbReference>
<feature type="domain" description="Integrase catalytic" evidence="1">
    <location>
        <begin position="731"/>
        <end position="891"/>
    </location>
</feature>
<dbReference type="PROSITE" id="PS50994">
    <property type="entry name" value="INTEGRASE"/>
    <property type="match status" value="1"/>
</dbReference>
<dbReference type="InterPro" id="IPR050951">
    <property type="entry name" value="Retrovirus_Pol_polyprotein"/>
</dbReference>
<protein>
    <submittedName>
        <fullName evidence="2">Retrovirus-related Pol polyprotein from transposon</fullName>
    </submittedName>
</protein>
<feature type="non-terminal residue" evidence="2">
    <location>
        <position position="1"/>
    </location>
</feature>
<dbReference type="Proteomes" id="UP000187429">
    <property type="component" value="Unassembled WGS sequence"/>
</dbReference>
<dbReference type="Pfam" id="PF17921">
    <property type="entry name" value="Integrase_H2C2"/>
    <property type="match status" value="1"/>
</dbReference>
<dbReference type="InterPro" id="IPR043502">
    <property type="entry name" value="DNA/RNA_pol_sf"/>
</dbReference>
<evidence type="ECO:0000259" key="1">
    <source>
        <dbReference type="PROSITE" id="PS50994"/>
    </source>
</evidence>
<dbReference type="FunFam" id="3.30.420.10:FF:000032">
    <property type="entry name" value="Retrovirus-related Pol polyprotein from transposon 297-like Protein"/>
    <property type="match status" value="1"/>
</dbReference>
<reference evidence="3" key="1">
    <citation type="submission" date="2017-01" db="EMBL/GenBank/DDBJ databases">
        <authorList>
            <person name="Wang Y."/>
            <person name="White M."/>
            <person name="Kvist S."/>
            <person name="Moncalvo J.-M."/>
        </authorList>
    </citation>
    <scope>NUCLEOTIDE SEQUENCE [LARGE SCALE GENOMIC DNA]</scope>
    <source>
        <strain evidence="3">ID-206-W2</strain>
    </source>
</reference>
<accession>A0A1R1XU64</accession>
<dbReference type="SUPFAM" id="SSF53098">
    <property type="entry name" value="Ribonuclease H-like"/>
    <property type="match status" value="1"/>
</dbReference>
<dbReference type="Pfam" id="PF08284">
    <property type="entry name" value="RVP_2"/>
    <property type="match status" value="1"/>
</dbReference>
<dbReference type="EMBL" id="LSSM01003354">
    <property type="protein sequence ID" value="OMJ18171.1"/>
    <property type="molecule type" value="Genomic_DNA"/>
</dbReference>
<dbReference type="InterPro" id="IPR021109">
    <property type="entry name" value="Peptidase_aspartic_dom_sf"/>
</dbReference>
<dbReference type="GO" id="GO:0005634">
    <property type="term" value="C:nucleus"/>
    <property type="evidence" value="ECO:0007669"/>
    <property type="project" value="UniProtKB-ARBA"/>
</dbReference>
<dbReference type="PANTHER" id="PTHR37984">
    <property type="entry name" value="PROTEIN CBG26694"/>
    <property type="match status" value="1"/>
</dbReference>
<dbReference type="Gene3D" id="1.10.340.70">
    <property type="match status" value="1"/>
</dbReference>
<dbReference type="Pfam" id="PF00665">
    <property type="entry name" value="rve"/>
    <property type="match status" value="1"/>
</dbReference>
<dbReference type="SUPFAM" id="SSF50630">
    <property type="entry name" value="Acid proteases"/>
    <property type="match status" value="1"/>
</dbReference>
<dbReference type="AlphaFoldDB" id="A0A1R1XU64"/>
<dbReference type="Gene3D" id="3.10.10.10">
    <property type="entry name" value="HIV Type 1 Reverse Transcriptase, subunit A, domain 1"/>
    <property type="match status" value="1"/>
</dbReference>
<dbReference type="Gene3D" id="2.40.70.10">
    <property type="entry name" value="Acid Proteases"/>
    <property type="match status" value="1"/>
</dbReference>
<proteinExistence type="predicted"/>
<organism evidence="2 3">
    <name type="scientific">Smittium culicis</name>
    <dbReference type="NCBI Taxonomy" id="133412"/>
    <lineage>
        <taxon>Eukaryota</taxon>
        <taxon>Fungi</taxon>
        <taxon>Fungi incertae sedis</taxon>
        <taxon>Zoopagomycota</taxon>
        <taxon>Kickxellomycotina</taxon>
        <taxon>Harpellomycetes</taxon>
        <taxon>Harpellales</taxon>
        <taxon>Legeriomycetaceae</taxon>
        <taxon>Smittium</taxon>
    </lineage>
</organism>